<accession>A0A1F6AG52</accession>
<reference evidence="1 2" key="1">
    <citation type="journal article" date="2016" name="Nat. Commun.">
        <title>Thousands of microbial genomes shed light on interconnected biogeochemical processes in an aquifer system.</title>
        <authorList>
            <person name="Anantharaman K."/>
            <person name="Brown C.T."/>
            <person name="Hug L.A."/>
            <person name="Sharon I."/>
            <person name="Castelle C.J."/>
            <person name="Probst A.J."/>
            <person name="Thomas B.C."/>
            <person name="Singh A."/>
            <person name="Wilkins M.J."/>
            <person name="Karaoz U."/>
            <person name="Brodie E.L."/>
            <person name="Williams K.H."/>
            <person name="Hubbard S.S."/>
            <person name="Banfield J.F."/>
        </authorList>
    </citation>
    <scope>NUCLEOTIDE SEQUENCE [LARGE SCALE GENOMIC DNA]</scope>
</reference>
<gene>
    <name evidence="1" type="ORF">A3A79_00795</name>
</gene>
<comment type="caution">
    <text evidence="1">The sequence shown here is derived from an EMBL/GenBank/DDBJ whole genome shotgun (WGS) entry which is preliminary data.</text>
</comment>
<dbReference type="AlphaFoldDB" id="A0A1F6AG52"/>
<name>A0A1F6AG52_9BACT</name>
<dbReference type="Proteomes" id="UP000178759">
    <property type="component" value="Unassembled WGS sequence"/>
</dbReference>
<evidence type="ECO:0000313" key="1">
    <source>
        <dbReference type="EMBL" id="OGG23730.1"/>
    </source>
</evidence>
<organism evidence="1 2">
    <name type="scientific">Candidatus Gottesmanbacteria bacterium RIFCSPLOWO2_01_FULL_43_11b</name>
    <dbReference type="NCBI Taxonomy" id="1798392"/>
    <lineage>
        <taxon>Bacteria</taxon>
        <taxon>Candidatus Gottesmaniibacteriota</taxon>
    </lineage>
</organism>
<sequence>MAFNPYESARYQSLGRNHYYPVPESEFSAFISGYISVVNEAADIQKRLETEERNRQGWYMSQDRRLHSNARSALEGGLASDMINGERDCAGSNWQF</sequence>
<dbReference type="EMBL" id="MFJV01000001">
    <property type="protein sequence ID" value="OGG23730.1"/>
    <property type="molecule type" value="Genomic_DNA"/>
</dbReference>
<evidence type="ECO:0000313" key="2">
    <source>
        <dbReference type="Proteomes" id="UP000178759"/>
    </source>
</evidence>
<dbReference type="STRING" id="1798392.A3A79_00795"/>
<proteinExistence type="predicted"/>
<protein>
    <submittedName>
        <fullName evidence="1">Uncharacterized protein</fullName>
    </submittedName>
</protein>